<sequence>MRCQCRIPPSNPHSLHCSNVGNMSRQHEDVRSEVSIALLVTTVQLGVPINFRHISDKPFSFACSLFG</sequence>
<dbReference type="AlphaFoldDB" id="A0A251SIS4"/>
<dbReference type="InParanoid" id="A0A251SIS4"/>
<dbReference type="Proteomes" id="UP000215914">
    <property type="component" value="Chromosome 14"/>
</dbReference>
<gene>
    <name evidence="1" type="ORF">HannXRQ_Chr14g0433861</name>
</gene>
<accession>A0A251SIS4</accession>
<protein>
    <submittedName>
        <fullName evidence="1">Uncharacterized protein</fullName>
    </submittedName>
</protein>
<evidence type="ECO:0000313" key="2">
    <source>
        <dbReference type="Proteomes" id="UP000215914"/>
    </source>
</evidence>
<organism evidence="1 2">
    <name type="scientific">Helianthus annuus</name>
    <name type="common">Common sunflower</name>
    <dbReference type="NCBI Taxonomy" id="4232"/>
    <lineage>
        <taxon>Eukaryota</taxon>
        <taxon>Viridiplantae</taxon>
        <taxon>Streptophyta</taxon>
        <taxon>Embryophyta</taxon>
        <taxon>Tracheophyta</taxon>
        <taxon>Spermatophyta</taxon>
        <taxon>Magnoliopsida</taxon>
        <taxon>eudicotyledons</taxon>
        <taxon>Gunneridae</taxon>
        <taxon>Pentapetalae</taxon>
        <taxon>asterids</taxon>
        <taxon>campanulids</taxon>
        <taxon>Asterales</taxon>
        <taxon>Asteraceae</taxon>
        <taxon>Asteroideae</taxon>
        <taxon>Heliantheae alliance</taxon>
        <taxon>Heliantheae</taxon>
        <taxon>Helianthus</taxon>
    </lineage>
</organism>
<keyword evidence="2" id="KW-1185">Reference proteome</keyword>
<name>A0A251SIS4_HELAN</name>
<dbReference type="EMBL" id="CM007903">
    <property type="protein sequence ID" value="OTF97370.1"/>
    <property type="molecule type" value="Genomic_DNA"/>
</dbReference>
<reference evidence="2" key="1">
    <citation type="journal article" date="2017" name="Nature">
        <title>The sunflower genome provides insights into oil metabolism, flowering and Asterid evolution.</title>
        <authorList>
            <person name="Badouin H."/>
            <person name="Gouzy J."/>
            <person name="Grassa C.J."/>
            <person name="Murat F."/>
            <person name="Staton S.E."/>
            <person name="Cottret L."/>
            <person name="Lelandais-Briere C."/>
            <person name="Owens G.L."/>
            <person name="Carrere S."/>
            <person name="Mayjonade B."/>
            <person name="Legrand L."/>
            <person name="Gill N."/>
            <person name="Kane N.C."/>
            <person name="Bowers J.E."/>
            <person name="Hubner S."/>
            <person name="Bellec A."/>
            <person name="Berard A."/>
            <person name="Berges H."/>
            <person name="Blanchet N."/>
            <person name="Boniface M.C."/>
            <person name="Brunel D."/>
            <person name="Catrice O."/>
            <person name="Chaidir N."/>
            <person name="Claudel C."/>
            <person name="Donnadieu C."/>
            <person name="Faraut T."/>
            <person name="Fievet G."/>
            <person name="Helmstetter N."/>
            <person name="King M."/>
            <person name="Knapp S.J."/>
            <person name="Lai Z."/>
            <person name="Le Paslier M.C."/>
            <person name="Lippi Y."/>
            <person name="Lorenzon L."/>
            <person name="Mandel J.R."/>
            <person name="Marage G."/>
            <person name="Marchand G."/>
            <person name="Marquand E."/>
            <person name="Bret-Mestries E."/>
            <person name="Morien E."/>
            <person name="Nambeesan S."/>
            <person name="Nguyen T."/>
            <person name="Pegot-Espagnet P."/>
            <person name="Pouilly N."/>
            <person name="Raftis F."/>
            <person name="Sallet E."/>
            <person name="Schiex T."/>
            <person name="Thomas J."/>
            <person name="Vandecasteele C."/>
            <person name="Vares D."/>
            <person name="Vear F."/>
            <person name="Vautrin S."/>
            <person name="Crespi M."/>
            <person name="Mangin B."/>
            <person name="Burke J.M."/>
            <person name="Salse J."/>
            <person name="Munos S."/>
            <person name="Vincourt P."/>
            <person name="Rieseberg L.H."/>
            <person name="Langlade N.B."/>
        </authorList>
    </citation>
    <scope>NUCLEOTIDE SEQUENCE [LARGE SCALE GENOMIC DNA]</scope>
    <source>
        <strain evidence="2">cv. SF193</strain>
    </source>
</reference>
<proteinExistence type="predicted"/>
<evidence type="ECO:0000313" key="1">
    <source>
        <dbReference type="EMBL" id="OTF97370.1"/>
    </source>
</evidence>